<sequence length="193" mass="22424">MNGCTKKDLRQITSRRAGEHFEQPIQKQKRLPIIRSPRKGNFEDYLIPAEIERLFYEYHSQRKLRSIDSDVELFKKHNGAGNIDDVDRDGNCWLASVLSQRTLHERARLHPQKPEDDSECLNVMRRLTMDELEANTALYEHLMAFRPDCSTEETFNARGRMDYTDGALAELTALSVFLGRQLVIRVFHFAGEV</sequence>
<organism evidence="1 2">
    <name type="scientific">Blattamonas nauphoetae</name>
    <dbReference type="NCBI Taxonomy" id="2049346"/>
    <lineage>
        <taxon>Eukaryota</taxon>
        <taxon>Metamonada</taxon>
        <taxon>Preaxostyla</taxon>
        <taxon>Oxymonadida</taxon>
        <taxon>Blattamonas</taxon>
    </lineage>
</organism>
<comment type="caution">
    <text evidence="1">The sequence shown here is derived from an EMBL/GenBank/DDBJ whole genome shotgun (WGS) entry which is preliminary data.</text>
</comment>
<gene>
    <name evidence="1" type="ORF">BLNAU_22797</name>
</gene>
<evidence type="ECO:0000313" key="1">
    <source>
        <dbReference type="EMBL" id="KAK2942270.1"/>
    </source>
</evidence>
<evidence type="ECO:0000313" key="2">
    <source>
        <dbReference type="Proteomes" id="UP001281761"/>
    </source>
</evidence>
<reference evidence="1 2" key="1">
    <citation type="journal article" date="2022" name="bioRxiv">
        <title>Genomics of Preaxostyla Flagellates Illuminates Evolutionary Transitions and the Path Towards Mitochondrial Loss.</title>
        <authorList>
            <person name="Novak L.V.F."/>
            <person name="Treitli S.C."/>
            <person name="Pyrih J."/>
            <person name="Halakuc P."/>
            <person name="Pipaliya S.V."/>
            <person name="Vacek V."/>
            <person name="Brzon O."/>
            <person name="Soukal P."/>
            <person name="Eme L."/>
            <person name="Dacks J.B."/>
            <person name="Karnkowska A."/>
            <person name="Elias M."/>
            <person name="Hampl V."/>
        </authorList>
    </citation>
    <scope>NUCLEOTIDE SEQUENCE [LARGE SCALE GENOMIC DNA]</scope>
    <source>
        <strain evidence="1">NAU3</strain>
        <tissue evidence="1">Gut</tissue>
    </source>
</reference>
<keyword evidence="2" id="KW-1185">Reference proteome</keyword>
<protein>
    <submittedName>
        <fullName evidence="1">Uncharacterized protein</fullName>
    </submittedName>
</protein>
<dbReference type="EMBL" id="JARBJD010000420">
    <property type="protein sequence ID" value="KAK2942270.1"/>
    <property type="molecule type" value="Genomic_DNA"/>
</dbReference>
<name>A0ABQ9WS11_9EUKA</name>
<dbReference type="Proteomes" id="UP001281761">
    <property type="component" value="Unassembled WGS sequence"/>
</dbReference>
<proteinExistence type="predicted"/>
<accession>A0ABQ9WS11</accession>